<dbReference type="EMBL" id="JACADJ010000020">
    <property type="protein sequence ID" value="NWH04914.1"/>
    <property type="molecule type" value="Genomic_DNA"/>
</dbReference>
<evidence type="ECO:0000313" key="3">
    <source>
        <dbReference type="Proteomes" id="UP000553343"/>
    </source>
</evidence>
<keyword evidence="1" id="KW-0732">Signal</keyword>
<feature type="chain" id="PRO_5032779218" evidence="1">
    <location>
        <begin position="25"/>
        <end position="121"/>
    </location>
</feature>
<name>A0A850SU73_9BACT</name>
<dbReference type="RefSeq" id="WP_178366370.1">
    <property type="nucleotide sequence ID" value="NZ_JACADJ010000020.1"/>
</dbReference>
<evidence type="ECO:0000313" key="2">
    <source>
        <dbReference type="EMBL" id="NWH04914.1"/>
    </source>
</evidence>
<dbReference type="Pfam" id="PF07027">
    <property type="entry name" value="DUF1318"/>
    <property type="match status" value="1"/>
</dbReference>
<dbReference type="Proteomes" id="UP000553343">
    <property type="component" value="Unassembled WGS sequence"/>
</dbReference>
<dbReference type="InterPro" id="IPR008309">
    <property type="entry name" value="YdbL"/>
</dbReference>
<dbReference type="PIRSF" id="PIRSF025560">
    <property type="entry name" value="UCP025560"/>
    <property type="match status" value="1"/>
</dbReference>
<reference evidence="2 3" key="1">
    <citation type="submission" date="2020-06" db="EMBL/GenBank/DDBJ databases">
        <title>High-quality draft genome of sulfate reducer Desulfobacter latus type strain AcrS2 isolated from marine sediment.</title>
        <authorList>
            <person name="Hoppe M."/>
            <person name="Larsen C.K."/>
            <person name="Marshall I.P.G."/>
            <person name="Schramm A."/>
            <person name="Marietou A.G."/>
        </authorList>
    </citation>
    <scope>NUCLEOTIDE SEQUENCE [LARGE SCALE GENOMIC DNA]</scope>
    <source>
        <strain evidence="2 3">AcRS2</strain>
    </source>
</reference>
<dbReference type="AlphaFoldDB" id="A0A850SU73"/>
<keyword evidence="3" id="KW-1185">Reference proteome</keyword>
<proteinExistence type="predicted"/>
<evidence type="ECO:0000256" key="1">
    <source>
        <dbReference type="SAM" id="SignalP"/>
    </source>
</evidence>
<protein>
    <submittedName>
        <fullName evidence="2">YdbL family protein</fullName>
    </submittedName>
</protein>
<sequence length="121" mass="13637">MNPIKSLLTMTIALSFIFCSAALADSIKERMKQRLPQIVDLKNKGIVGETNTGYLGFVTTRKEKQDVVAAENEDRKTIYTRIAKQQNVSTQLVQKRRAAALFADATKGHYYQNKAGTWIKK</sequence>
<comment type="caution">
    <text evidence="2">The sequence shown here is derived from an EMBL/GenBank/DDBJ whole genome shotgun (WGS) entry which is preliminary data.</text>
</comment>
<feature type="signal peptide" evidence="1">
    <location>
        <begin position="1"/>
        <end position="24"/>
    </location>
</feature>
<organism evidence="2 3">
    <name type="scientific">Desulfobacter latus</name>
    <dbReference type="NCBI Taxonomy" id="2292"/>
    <lineage>
        <taxon>Bacteria</taxon>
        <taxon>Pseudomonadati</taxon>
        <taxon>Thermodesulfobacteriota</taxon>
        <taxon>Desulfobacteria</taxon>
        <taxon>Desulfobacterales</taxon>
        <taxon>Desulfobacteraceae</taxon>
        <taxon>Desulfobacter</taxon>
    </lineage>
</organism>
<gene>
    <name evidence="2" type="ORF">HXW94_07935</name>
</gene>
<accession>A0A850SU73</accession>